<evidence type="ECO:0000313" key="20">
    <source>
        <dbReference type="Ensembl" id="ENSCABP00000017420.1"/>
    </source>
</evidence>
<name>A0A8C0H3T7_CHEAB</name>
<proteinExistence type="inferred from homology"/>
<comment type="subcellular location">
    <subcellularLocation>
        <location evidence="3">Mitochondrion matrix</location>
    </subcellularLocation>
</comment>
<evidence type="ECO:0000256" key="11">
    <source>
        <dbReference type="ARBA" id="ARBA00022833"/>
    </source>
</evidence>
<dbReference type="PROSITE" id="PS00143">
    <property type="entry name" value="INSULINASE"/>
    <property type="match status" value="1"/>
</dbReference>
<evidence type="ECO:0000256" key="17">
    <source>
        <dbReference type="RuleBase" id="RU004447"/>
    </source>
</evidence>
<dbReference type="GO" id="GO:0006627">
    <property type="term" value="P:protein processing involved in protein targeting to mitochondrion"/>
    <property type="evidence" value="ECO:0007669"/>
    <property type="project" value="Ensembl"/>
</dbReference>
<keyword evidence="11" id="KW-0862">Zinc</keyword>
<comment type="subunit">
    <text evidence="5">Heterodimer of PMPCA (alpha) and PMPCB (beta) subunits, forming the mitochondrial processing protease (MPP) in which PMPCA is involved in substrate recognition and binding and PMPCB is the catalytic subunit.</text>
</comment>
<accession>A0A8C0H3T7</accession>
<dbReference type="InterPro" id="IPR001431">
    <property type="entry name" value="Pept_M16_Zn_BS"/>
</dbReference>
<comment type="catalytic activity">
    <reaction evidence="1">
        <text>Release of N-terminal transit peptides from precursor proteins imported into the mitochondrion, typically with Arg in position P2.</text>
        <dbReference type="EC" id="3.4.24.64"/>
    </reaction>
</comment>
<dbReference type="InterPro" id="IPR011249">
    <property type="entry name" value="Metalloenz_LuxS/M16"/>
</dbReference>
<dbReference type="GeneTree" id="ENSGT00940000156608"/>
<evidence type="ECO:0000256" key="8">
    <source>
        <dbReference type="ARBA" id="ARBA00022670"/>
    </source>
</evidence>
<dbReference type="PANTHER" id="PTHR11851:SF103">
    <property type="entry name" value="MITOCHONDRIAL-PROCESSING PEPTIDASE SUBUNIT BETA"/>
    <property type="match status" value="1"/>
</dbReference>
<comment type="cofactor">
    <cofactor evidence="2">
        <name>Zn(2+)</name>
        <dbReference type="ChEBI" id="CHEBI:29105"/>
    </cofactor>
</comment>
<dbReference type="Gene3D" id="3.30.830.10">
    <property type="entry name" value="Metalloenzyme, LuxS/M16 peptidase-like"/>
    <property type="match status" value="2"/>
</dbReference>
<dbReference type="Pfam" id="PF05193">
    <property type="entry name" value="Peptidase_M16_C"/>
    <property type="match status" value="1"/>
</dbReference>
<dbReference type="SUPFAM" id="SSF63411">
    <property type="entry name" value="LuxS/MPP-like metallohydrolase"/>
    <property type="match status" value="2"/>
</dbReference>
<evidence type="ECO:0000259" key="18">
    <source>
        <dbReference type="Pfam" id="PF00675"/>
    </source>
</evidence>
<evidence type="ECO:0000256" key="7">
    <source>
        <dbReference type="ARBA" id="ARBA00020510"/>
    </source>
</evidence>
<dbReference type="AlphaFoldDB" id="A0A8C0H3T7"/>
<dbReference type="Proteomes" id="UP000694404">
    <property type="component" value="Unplaced"/>
</dbReference>
<keyword evidence="8" id="KW-0645">Protease</keyword>
<dbReference type="Pfam" id="PF00675">
    <property type="entry name" value="Peptidase_M16"/>
    <property type="match status" value="1"/>
</dbReference>
<comment type="similarity">
    <text evidence="4 17">Belongs to the peptidase M16 family.</text>
</comment>
<keyword evidence="10" id="KW-0378">Hydrolase</keyword>
<gene>
    <name evidence="20" type="primary">PMPCB</name>
</gene>
<evidence type="ECO:0000256" key="12">
    <source>
        <dbReference type="ARBA" id="ARBA00022946"/>
    </source>
</evidence>
<evidence type="ECO:0000256" key="13">
    <source>
        <dbReference type="ARBA" id="ARBA00023049"/>
    </source>
</evidence>
<dbReference type="FunFam" id="3.30.830.10:FF:000002">
    <property type="entry name" value="Mitochondrial-processing peptidase subunit beta"/>
    <property type="match status" value="1"/>
</dbReference>
<dbReference type="InterPro" id="IPR007863">
    <property type="entry name" value="Peptidase_M16_C"/>
</dbReference>
<evidence type="ECO:0000256" key="2">
    <source>
        <dbReference type="ARBA" id="ARBA00001947"/>
    </source>
</evidence>
<dbReference type="InterPro" id="IPR011765">
    <property type="entry name" value="Pept_M16_N"/>
</dbReference>
<organism evidence="20 21">
    <name type="scientific">Chelonoidis abingdonii</name>
    <name type="common">Abingdon island giant tortoise</name>
    <name type="synonym">Testudo abingdonii</name>
    <dbReference type="NCBI Taxonomy" id="106734"/>
    <lineage>
        <taxon>Eukaryota</taxon>
        <taxon>Metazoa</taxon>
        <taxon>Chordata</taxon>
        <taxon>Craniata</taxon>
        <taxon>Vertebrata</taxon>
        <taxon>Euteleostomi</taxon>
        <taxon>Archelosauria</taxon>
        <taxon>Testudinata</taxon>
        <taxon>Testudines</taxon>
        <taxon>Cryptodira</taxon>
        <taxon>Durocryptodira</taxon>
        <taxon>Testudinoidea</taxon>
        <taxon>Testudinidae</taxon>
        <taxon>Chelonoidis</taxon>
    </lineage>
</organism>
<keyword evidence="14" id="KW-0496">Mitochondrion</keyword>
<sequence>RPPAYVCSLPGLGSSIQLGTSRFRATKAATQIVLNVPETKVSSLENGLRVASEDSGLSTCTVGLWIDAGSRYENEKNNGTAHFLEHMAFKGTKKRSQLDLELEIENMGAHLNAYTSREQTVYYAKAFSKDLPRAVEILADIIQNSTLGEAEIERERGVILREMQEVETNLQEVVFDYLHATAYQNTTLGRTILGPTENIKSINRNDLVEYITTHYKGPRIVLAAAGGVSHDELLDLANYHFGNLPSTQEGGIPALPPCKFTGSEIRIRDDKMPLAHIAIAVEAVGWSHPDTIPLMVANTLIGNWDRSFGGGVVSKPQGTSMKVDYTSKRCLVQLFASISTLHKFHLNLSSKLAQITCHGNLCHSFQSFNTCYTDTGLWGLYMVCEPSTVQDMMHFVQREWIRLCTSVTESEVSRATNLLKTNMLLQLDGSTPICEDIGRQMLCYNRRIPIPELEARIEAIDAQTIRDICTKYIYDKCPAIAAVGPIEQLPDYNRIHSGMYWLRD</sequence>
<dbReference type="GO" id="GO:0046872">
    <property type="term" value="F:metal ion binding"/>
    <property type="evidence" value="ECO:0007669"/>
    <property type="project" value="UniProtKB-KW"/>
</dbReference>
<dbReference type="PANTHER" id="PTHR11851">
    <property type="entry name" value="METALLOPROTEASE"/>
    <property type="match status" value="1"/>
</dbReference>
<evidence type="ECO:0000256" key="10">
    <source>
        <dbReference type="ARBA" id="ARBA00022801"/>
    </source>
</evidence>
<feature type="domain" description="Peptidase M16 N-terminal" evidence="18">
    <location>
        <begin position="49"/>
        <end position="195"/>
    </location>
</feature>
<evidence type="ECO:0000256" key="5">
    <source>
        <dbReference type="ARBA" id="ARBA00011587"/>
    </source>
</evidence>
<keyword evidence="9" id="KW-0479">Metal-binding</keyword>
<evidence type="ECO:0000256" key="16">
    <source>
        <dbReference type="ARBA" id="ARBA00045433"/>
    </source>
</evidence>
<keyword evidence="13" id="KW-0482">Metalloprotease</keyword>
<dbReference type="GO" id="GO:0005759">
    <property type="term" value="C:mitochondrial matrix"/>
    <property type="evidence" value="ECO:0007669"/>
    <property type="project" value="UniProtKB-SubCell"/>
</dbReference>
<evidence type="ECO:0000256" key="14">
    <source>
        <dbReference type="ARBA" id="ARBA00023128"/>
    </source>
</evidence>
<keyword evidence="21" id="KW-1185">Reference proteome</keyword>
<evidence type="ECO:0000259" key="19">
    <source>
        <dbReference type="Pfam" id="PF05193"/>
    </source>
</evidence>
<feature type="domain" description="Peptidase M16 C-terminal" evidence="19">
    <location>
        <begin position="201"/>
        <end position="418"/>
    </location>
</feature>
<protein>
    <recommendedName>
        <fullName evidence="7">Mitochondrial-processing peptidase subunit beta</fullName>
        <ecNumber evidence="6">3.4.24.64</ecNumber>
    </recommendedName>
    <alternativeName>
        <fullName evidence="15">Beta-MPP</fullName>
    </alternativeName>
</protein>
<keyword evidence="12" id="KW-0809">Transit peptide</keyword>
<dbReference type="EC" id="3.4.24.64" evidence="6"/>
<evidence type="ECO:0000313" key="21">
    <source>
        <dbReference type="Proteomes" id="UP000694404"/>
    </source>
</evidence>
<reference evidence="20" key="2">
    <citation type="submission" date="2025-09" db="UniProtKB">
        <authorList>
            <consortium name="Ensembl"/>
        </authorList>
    </citation>
    <scope>IDENTIFICATION</scope>
</reference>
<dbReference type="FunFam" id="3.30.830.10:FF:000001">
    <property type="entry name" value="Mitochondrial-processing peptidase subunit beta, mitochondrial"/>
    <property type="match status" value="1"/>
</dbReference>
<evidence type="ECO:0000256" key="1">
    <source>
        <dbReference type="ARBA" id="ARBA00001098"/>
    </source>
</evidence>
<dbReference type="Ensembl" id="ENSCABT00000019100.1">
    <property type="protein sequence ID" value="ENSCABP00000017420.1"/>
    <property type="gene ID" value="ENSCABG00000011989.1"/>
</dbReference>
<evidence type="ECO:0000256" key="6">
    <source>
        <dbReference type="ARBA" id="ARBA00012299"/>
    </source>
</evidence>
<comment type="function">
    <text evidence="16">Catalytic subunit of the essential mitochondrial processing protease (MPP), which cleaves the mitochondrial sequence off newly imported precursors proteins. Preferentially, cleaves after an arginine at position P2. Required for PINK1 turnover by coupling PINK1 mitochondrial import and cleavage, which results in subsequent PINK1 proteolysis.</text>
</comment>
<evidence type="ECO:0000256" key="15">
    <source>
        <dbReference type="ARBA" id="ARBA00031018"/>
    </source>
</evidence>
<dbReference type="InterPro" id="IPR050361">
    <property type="entry name" value="MPP/UQCRC_Complex"/>
</dbReference>
<dbReference type="GO" id="GO:0004222">
    <property type="term" value="F:metalloendopeptidase activity"/>
    <property type="evidence" value="ECO:0007669"/>
    <property type="project" value="UniProtKB-EC"/>
</dbReference>
<reference evidence="20" key="1">
    <citation type="submission" date="2025-08" db="UniProtKB">
        <authorList>
            <consortium name="Ensembl"/>
        </authorList>
    </citation>
    <scope>IDENTIFICATION</scope>
</reference>
<evidence type="ECO:0000256" key="4">
    <source>
        <dbReference type="ARBA" id="ARBA00007261"/>
    </source>
</evidence>
<evidence type="ECO:0000256" key="3">
    <source>
        <dbReference type="ARBA" id="ARBA00004305"/>
    </source>
</evidence>
<evidence type="ECO:0000256" key="9">
    <source>
        <dbReference type="ARBA" id="ARBA00022723"/>
    </source>
</evidence>